<dbReference type="EMBL" id="JAQMWT010000391">
    <property type="protein sequence ID" value="KAJ8601989.1"/>
    <property type="molecule type" value="Genomic_DNA"/>
</dbReference>
<evidence type="ECO:0000256" key="2">
    <source>
        <dbReference type="ARBA" id="ARBA00022640"/>
    </source>
</evidence>
<dbReference type="PANTHER" id="PTHR31906">
    <property type="entry name" value="PLASTID-LIPID-ASSOCIATED PROTEIN 4, CHLOROPLASTIC-RELATED"/>
    <property type="match status" value="1"/>
</dbReference>
<sequence>MESAGEVDAAKRDLLLALAVTDRGFKASASQQANVREKIDRLAEYSSTASIEGNWTLAWTDAPDILGLSGGPLGVVGRVGQVISADTIVNVIEYEPVKWLPLSTLALQQRVILNYTRDGNEVVLTLRGVGGRARPPFGGAKAEFGKPVDVVGPGSLPFGRFRILYNDGDLRIVRTAQGYFSVNLKEGPADETTTGAED</sequence>
<comment type="subcellular location">
    <subcellularLocation>
        <location evidence="1">Plastid</location>
    </subcellularLocation>
</comment>
<proteinExistence type="predicted"/>
<dbReference type="Proteomes" id="UP001230188">
    <property type="component" value="Unassembled WGS sequence"/>
</dbReference>
<reference evidence="4" key="1">
    <citation type="submission" date="2023-01" db="EMBL/GenBank/DDBJ databases">
        <title>Metagenome sequencing of chrysophaentin producing Chrysophaeum taylorii.</title>
        <authorList>
            <person name="Davison J."/>
            <person name="Bewley C."/>
        </authorList>
    </citation>
    <scope>NUCLEOTIDE SEQUENCE</scope>
    <source>
        <strain evidence="4">NIES-1699</strain>
    </source>
</reference>
<dbReference type="InterPro" id="IPR039633">
    <property type="entry name" value="PAP"/>
</dbReference>
<gene>
    <name evidence="4" type="ORF">CTAYLR_002726</name>
</gene>
<evidence type="ECO:0000256" key="1">
    <source>
        <dbReference type="ARBA" id="ARBA00004474"/>
    </source>
</evidence>
<keyword evidence="5" id="KW-1185">Reference proteome</keyword>
<keyword evidence="2" id="KW-0934">Plastid</keyword>
<evidence type="ECO:0000313" key="4">
    <source>
        <dbReference type="EMBL" id="KAJ8601989.1"/>
    </source>
</evidence>
<feature type="domain" description="Plastid lipid-associated protein/fibrillin conserved" evidence="3">
    <location>
        <begin position="10"/>
        <end position="102"/>
    </location>
</feature>
<name>A0AAD7UCM2_9STRA</name>
<dbReference type="AlphaFoldDB" id="A0AAD7UCM2"/>
<protein>
    <recommendedName>
        <fullName evidence="3">Plastid lipid-associated protein/fibrillin conserved domain-containing protein</fullName>
    </recommendedName>
</protein>
<organism evidence="4 5">
    <name type="scientific">Chrysophaeum taylorii</name>
    <dbReference type="NCBI Taxonomy" id="2483200"/>
    <lineage>
        <taxon>Eukaryota</taxon>
        <taxon>Sar</taxon>
        <taxon>Stramenopiles</taxon>
        <taxon>Ochrophyta</taxon>
        <taxon>Pelagophyceae</taxon>
        <taxon>Pelagomonadales</taxon>
        <taxon>Pelagomonadaceae</taxon>
        <taxon>Chrysophaeum</taxon>
    </lineage>
</organism>
<dbReference type="InterPro" id="IPR006843">
    <property type="entry name" value="PAP/fibrillin_dom"/>
</dbReference>
<accession>A0AAD7UCM2</accession>
<dbReference type="GO" id="GO:0009536">
    <property type="term" value="C:plastid"/>
    <property type="evidence" value="ECO:0007669"/>
    <property type="project" value="UniProtKB-SubCell"/>
</dbReference>
<evidence type="ECO:0000259" key="3">
    <source>
        <dbReference type="Pfam" id="PF04755"/>
    </source>
</evidence>
<dbReference type="Pfam" id="PF04755">
    <property type="entry name" value="PAP_fibrillin"/>
    <property type="match status" value="1"/>
</dbReference>
<comment type="caution">
    <text evidence="4">The sequence shown here is derived from an EMBL/GenBank/DDBJ whole genome shotgun (WGS) entry which is preliminary data.</text>
</comment>
<evidence type="ECO:0000313" key="5">
    <source>
        <dbReference type="Proteomes" id="UP001230188"/>
    </source>
</evidence>